<protein>
    <recommendedName>
        <fullName evidence="3">Basal body-orientation factor 1</fullName>
    </recommendedName>
    <alternativeName>
        <fullName evidence="9">Coiled-coil domain-containing protein 176</fullName>
    </alternativeName>
</protein>
<evidence type="ECO:0000256" key="10">
    <source>
        <dbReference type="SAM" id="Coils"/>
    </source>
</evidence>
<feature type="domain" description="DUF4515" evidence="12">
    <location>
        <begin position="32"/>
        <end position="216"/>
    </location>
</feature>
<dbReference type="Proteomes" id="UP001295444">
    <property type="component" value="Chromosome 13"/>
</dbReference>
<dbReference type="EMBL" id="OW240924">
    <property type="protein sequence ID" value="CAH2328020.1"/>
    <property type="molecule type" value="Genomic_DNA"/>
</dbReference>
<dbReference type="AlphaFoldDB" id="A0AAD1TM83"/>
<keyword evidence="4" id="KW-0963">Cytoplasm</keyword>
<evidence type="ECO:0000256" key="5">
    <source>
        <dbReference type="ARBA" id="ARBA00023054"/>
    </source>
</evidence>
<sequence>MEYREAAQNLALTNENLMQRRYQMEKDMVDVVGFMKKQEKEKDEMIEELKHDILKQKKTFEEEQKKLVEVISALENKYIQKEKEMRAFMSEVKMAKEFRMQKAELEKELEEVKENLRTQSKAHEVTLSIMEKRFIQDKHRMKMEEEKRIVVLAESAHSEAIKQLGESGRNVFKENVHLKKEYSFLLNEVEELKKTKEILQNEIAQLLLDKETNEMLIKKKALQSARKKTEIRDLQQNIMRLEADLQKTSLELDGQIQRKECDIEVEARNAERFQKMLDMQEREINRIKKLSANILRERSDVEHFFLEALTQVKQEIIASRNHYRKEAQAVYQRKMKDAASGKDLYPKIRTFHNKEHSTNDVYQDLQDAEKWNHLQAGKVDIKDLTWEEKERVLRLLFAKMNNLQSRKKSPMLALKLNTTEREERPREPGKIEGSGSVFLTQKDTEPMFPALLLPDIQLGASQIKA</sequence>
<gene>
    <name evidence="13" type="ORF">PECUL_23A034778</name>
</gene>
<keyword evidence="8" id="KW-0966">Cell projection</keyword>
<evidence type="ECO:0000256" key="7">
    <source>
        <dbReference type="ARBA" id="ARBA00023212"/>
    </source>
</evidence>
<keyword evidence="6" id="KW-0969">Cilium</keyword>
<feature type="coiled-coil region" evidence="10">
    <location>
        <begin position="175"/>
        <end position="297"/>
    </location>
</feature>
<evidence type="ECO:0000256" key="3">
    <source>
        <dbReference type="ARBA" id="ARBA00015392"/>
    </source>
</evidence>
<keyword evidence="7" id="KW-0206">Cytoskeleton</keyword>
<organism evidence="13 14">
    <name type="scientific">Pelobates cultripes</name>
    <name type="common">Western spadefoot toad</name>
    <dbReference type="NCBI Taxonomy" id="61616"/>
    <lineage>
        <taxon>Eukaryota</taxon>
        <taxon>Metazoa</taxon>
        <taxon>Chordata</taxon>
        <taxon>Craniata</taxon>
        <taxon>Vertebrata</taxon>
        <taxon>Euteleostomi</taxon>
        <taxon>Amphibia</taxon>
        <taxon>Batrachia</taxon>
        <taxon>Anura</taxon>
        <taxon>Pelobatoidea</taxon>
        <taxon>Pelobatidae</taxon>
        <taxon>Pelobates</taxon>
    </lineage>
</organism>
<evidence type="ECO:0000256" key="1">
    <source>
        <dbReference type="ARBA" id="ARBA00004120"/>
    </source>
</evidence>
<dbReference type="Pfam" id="PF14988">
    <property type="entry name" value="DUF4515"/>
    <property type="match status" value="1"/>
</dbReference>
<accession>A0AAD1TM83</accession>
<dbReference type="InterPro" id="IPR032777">
    <property type="entry name" value="DUF4515"/>
</dbReference>
<dbReference type="PANTHER" id="PTHR14845:SF5">
    <property type="entry name" value="BASAL BODY-ORIENTATION FACTOR 1"/>
    <property type="match status" value="1"/>
</dbReference>
<evidence type="ECO:0000313" key="14">
    <source>
        <dbReference type="Proteomes" id="UP001295444"/>
    </source>
</evidence>
<evidence type="ECO:0000256" key="9">
    <source>
        <dbReference type="ARBA" id="ARBA00031573"/>
    </source>
</evidence>
<dbReference type="PANTHER" id="PTHR14845">
    <property type="entry name" value="COILED-COIL DOMAIN-CONTAINING 166"/>
    <property type="match status" value="1"/>
</dbReference>
<feature type="compositionally biased region" description="Basic and acidic residues" evidence="11">
    <location>
        <begin position="418"/>
        <end position="430"/>
    </location>
</feature>
<evidence type="ECO:0000259" key="12">
    <source>
        <dbReference type="Pfam" id="PF14988"/>
    </source>
</evidence>
<evidence type="ECO:0000256" key="8">
    <source>
        <dbReference type="ARBA" id="ARBA00023273"/>
    </source>
</evidence>
<comment type="similarity">
    <text evidence="2">Belongs to the BBOF1 family.</text>
</comment>
<evidence type="ECO:0000256" key="2">
    <source>
        <dbReference type="ARBA" id="ARBA00007508"/>
    </source>
</evidence>
<name>A0AAD1TM83_PELCU</name>
<keyword evidence="14" id="KW-1185">Reference proteome</keyword>
<evidence type="ECO:0000256" key="11">
    <source>
        <dbReference type="SAM" id="MobiDB-lite"/>
    </source>
</evidence>
<reference evidence="13" key="1">
    <citation type="submission" date="2022-03" db="EMBL/GenBank/DDBJ databases">
        <authorList>
            <person name="Alioto T."/>
            <person name="Alioto T."/>
            <person name="Gomez Garrido J."/>
        </authorList>
    </citation>
    <scope>NUCLEOTIDE SEQUENCE</scope>
</reference>
<evidence type="ECO:0000313" key="13">
    <source>
        <dbReference type="EMBL" id="CAH2328020.1"/>
    </source>
</evidence>
<comment type="subcellular location">
    <subcellularLocation>
        <location evidence="1">Cytoplasm</location>
        <location evidence="1">Cytoskeleton</location>
        <location evidence="1">Cilium basal body</location>
    </subcellularLocation>
</comment>
<evidence type="ECO:0000256" key="4">
    <source>
        <dbReference type="ARBA" id="ARBA00022490"/>
    </source>
</evidence>
<keyword evidence="5 10" id="KW-0175">Coiled coil</keyword>
<feature type="coiled-coil region" evidence="10">
    <location>
        <begin position="35"/>
        <end position="126"/>
    </location>
</feature>
<feature type="region of interest" description="Disordered" evidence="11">
    <location>
        <begin position="417"/>
        <end position="437"/>
    </location>
</feature>
<proteinExistence type="inferred from homology"/>
<evidence type="ECO:0000256" key="6">
    <source>
        <dbReference type="ARBA" id="ARBA00023069"/>
    </source>
</evidence>